<dbReference type="SUPFAM" id="SSF52402">
    <property type="entry name" value="Adenine nucleotide alpha hydrolases-like"/>
    <property type="match status" value="1"/>
</dbReference>
<dbReference type="OrthoDB" id="9806130at2"/>
<feature type="region of interest" description="Disordered" evidence="4">
    <location>
        <begin position="1"/>
        <end position="21"/>
    </location>
</feature>
<proteinExistence type="predicted"/>
<gene>
    <name evidence="6" type="ORF">C8263_04625</name>
</gene>
<dbReference type="GO" id="GO:0005886">
    <property type="term" value="C:plasma membrane"/>
    <property type="evidence" value="ECO:0007669"/>
    <property type="project" value="TreeGrafter"/>
</dbReference>
<evidence type="ECO:0000259" key="5">
    <source>
        <dbReference type="Pfam" id="PF02702"/>
    </source>
</evidence>
<dbReference type="InterPro" id="IPR027417">
    <property type="entry name" value="P-loop_NTPase"/>
</dbReference>
<dbReference type="InterPro" id="IPR014729">
    <property type="entry name" value="Rossmann-like_a/b/a_fold"/>
</dbReference>
<dbReference type="PANTHER" id="PTHR45569">
    <property type="entry name" value="SENSOR PROTEIN KDPD"/>
    <property type="match status" value="1"/>
</dbReference>
<dbReference type="Gene3D" id="3.40.50.300">
    <property type="entry name" value="P-loop containing nucleotide triphosphate hydrolases"/>
    <property type="match status" value="1"/>
</dbReference>
<dbReference type="RefSeq" id="WP_107136936.1">
    <property type="nucleotide sequence ID" value="NZ_PYSV01000003.1"/>
</dbReference>
<dbReference type="Proteomes" id="UP000240317">
    <property type="component" value="Unassembled WGS sequence"/>
</dbReference>
<evidence type="ECO:0000313" key="6">
    <source>
        <dbReference type="EMBL" id="PTA69078.1"/>
    </source>
</evidence>
<keyword evidence="7" id="KW-1185">Reference proteome</keyword>
<dbReference type="PANTHER" id="PTHR45569:SF1">
    <property type="entry name" value="SENSOR PROTEIN KDPD"/>
    <property type="match status" value="1"/>
</dbReference>
<dbReference type="InterPro" id="IPR052023">
    <property type="entry name" value="Histidine_kinase_KdpD"/>
</dbReference>
<sequence>MSDPPGPVRLPPRRPAPDAARGRHKVFVGMAAGVGKTTRALHELRERLLAGEDALIGVLETHGRADTIRAAEGLPVFPRLELRRGDVVLGELDVAGLLARRPALVLVDELAHTNAPGSAREKRWEDVAALLTAGIHVLSTVNVQHLESLNDTVARLTGVRVRERVPDQVLLSADELVLIDLPPDDLRARLRAGKIYGPEKIEQALGHFFTVPNLMALREIALRQVANAVEMDAPAGEPGVQERVVVAVAAEGSGARLIRRGGQLAERLRGELHVVTVRPPRLSPEQSRLLDTFRAITTALGGHFEVLEPQGGVAQTLVRYLTAAHATQAVLGESSRSRWDEWWRGDIIKTVLRDTRNVDVYVITRE</sequence>
<evidence type="ECO:0000313" key="7">
    <source>
        <dbReference type="Proteomes" id="UP000240317"/>
    </source>
</evidence>
<keyword evidence="1" id="KW-0808">Transferase</keyword>
<evidence type="ECO:0000256" key="1">
    <source>
        <dbReference type="ARBA" id="ARBA00022679"/>
    </source>
</evidence>
<dbReference type="Pfam" id="PF02702">
    <property type="entry name" value="KdpD"/>
    <property type="match status" value="1"/>
</dbReference>
<organism evidence="6 7">
    <name type="scientific">Deinococcus arcticus</name>
    <dbReference type="NCBI Taxonomy" id="2136176"/>
    <lineage>
        <taxon>Bacteria</taxon>
        <taxon>Thermotogati</taxon>
        <taxon>Deinococcota</taxon>
        <taxon>Deinococci</taxon>
        <taxon>Deinococcales</taxon>
        <taxon>Deinococcaceae</taxon>
        <taxon>Deinococcus</taxon>
    </lineage>
</organism>
<dbReference type="EMBL" id="PYSV01000003">
    <property type="protein sequence ID" value="PTA69078.1"/>
    <property type="molecule type" value="Genomic_DNA"/>
</dbReference>
<dbReference type="FunFam" id="3.40.50.300:FF:000483">
    <property type="entry name" value="Sensor histidine kinase KdpD"/>
    <property type="match status" value="1"/>
</dbReference>
<evidence type="ECO:0000256" key="2">
    <source>
        <dbReference type="ARBA" id="ARBA00022777"/>
    </source>
</evidence>
<keyword evidence="3" id="KW-0902">Two-component regulatory system</keyword>
<dbReference type="GO" id="GO:0000155">
    <property type="term" value="F:phosphorelay sensor kinase activity"/>
    <property type="evidence" value="ECO:0007669"/>
    <property type="project" value="InterPro"/>
</dbReference>
<dbReference type="InterPro" id="IPR003852">
    <property type="entry name" value="Sig_transdc_His_kinase_KdpD_N"/>
</dbReference>
<feature type="compositionally biased region" description="Pro residues" evidence="4">
    <location>
        <begin position="1"/>
        <end position="14"/>
    </location>
</feature>
<comment type="caution">
    <text evidence="6">The sequence shown here is derived from an EMBL/GenBank/DDBJ whole genome shotgun (WGS) entry which is preliminary data.</text>
</comment>
<dbReference type="Gene3D" id="3.40.50.620">
    <property type="entry name" value="HUPs"/>
    <property type="match status" value="1"/>
</dbReference>
<accession>A0A2T3WAZ0</accession>
<dbReference type="GO" id="GO:0005737">
    <property type="term" value="C:cytoplasm"/>
    <property type="evidence" value="ECO:0007669"/>
    <property type="project" value="UniProtKB-ARBA"/>
</dbReference>
<evidence type="ECO:0000256" key="3">
    <source>
        <dbReference type="ARBA" id="ARBA00023012"/>
    </source>
</evidence>
<reference evidence="6 7" key="1">
    <citation type="submission" date="2018-03" db="EMBL/GenBank/DDBJ databases">
        <title>Draft genome of Deinococcus sp. OD32.</title>
        <authorList>
            <person name="Wang X.-P."/>
            <person name="Du Z.-J."/>
        </authorList>
    </citation>
    <scope>NUCLEOTIDE SEQUENCE [LARGE SCALE GENOMIC DNA]</scope>
    <source>
        <strain evidence="6 7">OD32</strain>
    </source>
</reference>
<keyword evidence="2 6" id="KW-0418">Kinase</keyword>
<name>A0A2T3WAZ0_9DEIO</name>
<protein>
    <submittedName>
        <fullName evidence="6">Histidine kinase</fullName>
    </submittedName>
</protein>
<feature type="domain" description="Signal transduction histidine kinase osmosensitive K+ channel sensor N-terminal" evidence="5">
    <location>
        <begin position="21"/>
        <end position="229"/>
    </location>
</feature>
<evidence type="ECO:0000256" key="4">
    <source>
        <dbReference type="SAM" id="MobiDB-lite"/>
    </source>
</evidence>
<dbReference type="AlphaFoldDB" id="A0A2T3WAZ0"/>